<sequence>MAKEHDYNASAQKAKPTEDLASSSSDHSFEQGEDPPRKRKKKSHHQEEPLPTPKVLTFEPDDIVHPRSPLWMAPPEVADYVEYHIRHGFDKEVCSRLWSECPRLDFPFKMTETPESDPTLITFLKKSSKDPKKGIDHTWRGCQDKLLDVSGPLTKI</sequence>
<feature type="region of interest" description="Disordered" evidence="1">
    <location>
        <begin position="1"/>
        <end position="61"/>
    </location>
</feature>
<evidence type="ECO:0000256" key="1">
    <source>
        <dbReference type="SAM" id="MobiDB-lite"/>
    </source>
</evidence>
<evidence type="ECO:0000313" key="3">
    <source>
        <dbReference type="Proteomes" id="UP001066276"/>
    </source>
</evidence>
<proteinExistence type="predicted"/>
<organism evidence="2 3">
    <name type="scientific">Pleurodeles waltl</name>
    <name type="common">Iberian ribbed newt</name>
    <dbReference type="NCBI Taxonomy" id="8319"/>
    <lineage>
        <taxon>Eukaryota</taxon>
        <taxon>Metazoa</taxon>
        <taxon>Chordata</taxon>
        <taxon>Craniata</taxon>
        <taxon>Vertebrata</taxon>
        <taxon>Euteleostomi</taxon>
        <taxon>Amphibia</taxon>
        <taxon>Batrachia</taxon>
        <taxon>Caudata</taxon>
        <taxon>Salamandroidea</taxon>
        <taxon>Salamandridae</taxon>
        <taxon>Pleurodelinae</taxon>
        <taxon>Pleurodeles</taxon>
    </lineage>
</organism>
<comment type="caution">
    <text evidence="2">The sequence shown here is derived from an EMBL/GenBank/DDBJ whole genome shotgun (WGS) entry which is preliminary data.</text>
</comment>
<gene>
    <name evidence="2" type="ORF">NDU88_011490</name>
</gene>
<keyword evidence="3" id="KW-1185">Reference proteome</keyword>
<evidence type="ECO:0000313" key="2">
    <source>
        <dbReference type="EMBL" id="KAJ1133193.1"/>
    </source>
</evidence>
<feature type="compositionally biased region" description="Basic and acidic residues" evidence="1">
    <location>
        <begin position="27"/>
        <end position="36"/>
    </location>
</feature>
<protein>
    <submittedName>
        <fullName evidence="2">Uncharacterized protein</fullName>
    </submittedName>
</protein>
<name>A0AAV7PYF1_PLEWA</name>
<dbReference type="Proteomes" id="UP001066276">
    <property type="component" value="Chromosome 7"/>
</dbReference>
<reference evidence="2" key="1">
    <citation type="journal article" date="2022" name="bioRxiv">
        <title>Sequencing and chromosome-scale assembly of the giantPleurodeles waltlgenome.</title>
        <authorList>
            <person name="Brown T."/>
            <person name="Elewa A."/>
            <person name="Iarovenko S."/>
            <person name="Subramanian E."/>
            <person name="Araus A.J."/>
            <person name="Petzold A."/>
            <person name="Susuki M."/>
            <person name="Suzuki K.-i.T."/>
            <person name="Hayashi T."/>
            <person name="Toyoda A."/>
            <person name="Oliveira C."/>
            <person name="Osipova E."/>
            <person name="Leigh N.D."/>
            <person name="Simon A."/>
            <person name="Yun M.H."/>
        </authorList>
    </citation>
    <scope>NUCLEOTIDE SEQUENCE</scope>
    <source>
        <strain evidence="2">20211129_DDA</strain>
        <tissue evidence="2">Liver</tissue>
    </source>
</reference>
<dbReference type="AlphaFoldDB" id="A0AAV7PYF1"/>
<accession>A0AAV7PYF1</accession>
<dbReference type="EMBL" id="JANPWB010000011">
    <property type="protein sequence ID" value="KAJ1133193.1"/>
    <property type="molecule type" value="Genomic_DNA"/>
</dbReference>